<dbReference type="RefSeq" id="XP_065662692.1">
    <property type="nucleotide sequence ID" value="XM_065806620.1"/>
</dbReference>
<dbReference type="EC" id="3.2.1.14" evidence="1"/>
<feature type="domain" description="GH18" evidence="7">
    <location>
        <begin position="1"/>
        <end position="212"/>
    </location>
</feature>
<dbReference type="PANTHER" id="PTHR45708">
    <property type="entry name" value="ENDOCHITINASE"/>
    <property type="match status" value="1"/>
</dbReference>
<evidence type="ECO:0000256" key="6">
    <source>
        <dbReference type="SAM" id="Phobius"/>
    </source>
</evidence>
<accession>A0ABM4CLN2</accession>
<evidence type="ECO:0000259" key="7">
    <source>
        <dbReference type="PROSITE" id="PS51910"/>
    </source>
</evidence>
<dbReference type="PROSITE" id="PS01095">
    <property type="entry name" value="GH18_1"/>
    <property type="match status" value="1"/>
</dbReference>
<proteinExistence type="inferred from homology"/>
<comment type="similarity">
    <text evidence="5">Belongs to the glycosyl hydrolase 18 family.</text>
</comment>
<keyword evidence="2 4" id="KW-0378">Hydrolase</keyword>
<evidence type="ECO:0000256" key="5">
    <source>
        <dbReference type="RuleBase" id="RU004453"/>
    </source>
</evidence>
<dbReference type="InterPro" id="IPR017853">
    <property type="entry name" value="GH"/>
</dbReference>
<protein>
    <recommendedName>
        <fullName evidence="1">chitinase</fullName>
        <ecNumber evidence="1">3.2.1.14</ecNumber>
    </recommendedName>
</protein>
<dbReference type="GeneID" id="105844664"/>
<dbReference type="PANTHER" id="PTHR45708:SF49">
    <property type="entry name" value="ENDOCHITINASE"/>
    <property type="match status" value="1"/>
</dbReference>
<feature type="transmembrane region" description="Helical" evidence="6">
    <location>
        <begin position="259"/>
        <end position="278"/>
    </location>
</feature>
<evidence type="ECO:0000313" key="8">
    <source>
        <dbReference type="Proteomes" id="UP001652625"/>
    </source>
</evidence>
<dbReference type="PROSITE" id="PS51910">
    <property type="entry name" value="GH18_2"/>
    <property type="match status" value="1"/>
</dbReference>
<evidence type="ECO:0000256" key="4">
    <source>
        <dbReference type="RuleBase" id="RU000489"/>
    </source>
</evidence>
<evidence type="ECO:0000256" key="2">
    <source>
        <dbReference type="ARBA" id="ARBA00022801"/>
    </source>
</evidence>
<dbReference type="SUPFAM" id="SSF51445">
    <property type="entry name" value="(Trans)glycosidases"/>
    <property type="match status" value="1"/>
</dbReference>
<keyword evidence="8" id="KW-1185">Reference proteome</keyword>
<dbReference type="InterPro" id="IPR001579">
    <property type="entry name" value="Glyco_hydro_18_chit_AS"/>
</dbReference>
<dbReference type="Proteomes" id="UP001652625">
    <property type="component" value="Chromosome 09"/>
</dbReference>
<organism evidence="8 9">
    <name type="scientific">Hydra vulgaris</name>
    <name type="common">Hydra</name>
    <name type="synonym">Hydra attenuata</name>
    <dbReference type="NCBI Taxonomy" id="6087"/>
    <lineage>
        <taxon>Eukaryota</taxon>
        <taxon>Metazoa</taxon>
        <taxon>Cnidaria</taxon>
        <taxon>Hydrozoa</taxon>
        <taxon>Hydroidolina</taxon>
        <taxon>Anthoathecata</taxon>
        <taxon>Aplanulata</taxon>
        <taxon>Hydridae</taxon>
        <taxon>Hydra</taxon>
    </lineage>
</organism>
<gene>
    <name evidence="9" type="primary">LOC105844664</name>
</gene>
<evidence type="ECO:0000313" key="9">
    <source>
        <dbReference type="RefSeq" id="XP_065662692.1"/>
    </source>
</evidence>
<keyword evidence="3 4" id="KW-0326">Glycosidase</keyword>
<evidence type="ECO:0000256" key="1">
    <source>
        <dbReference type="ARBA" id="ARBA00012729"/>
    </source>
</evidence>
<evidence type="ECO:0000256" key="3">
    <source>
        <dbReference type="ARBA" id="ARBA00023295"/>
    </source>
</evidence>
<dbReference type="InterPro" id="IPR050542">
    <property type="entry name" value="Glycosyl_Hydrlase18_Chitinase"/>
</dbReference>
<name>A0ABM4CLN2_HYDVU</name>
<sequence>MISLGGSDGIYGFNTLNEAKDFATTVWNLFLGGSSNIRPFGNAVLDGLDLNIEKGSPLYYSDFIQTMRSFMSGDKSKRYYITGAPQCPYPDPYMGPIIVGSVLENVAKEFDYLYVQFYNNPCFIGSTEFTVTLNQWLNFANQIKEKYEKSPLIFIGLLAHPQASNHSEYYSNPSQVEAVYNITKFNKHFGGIMLWDAGFDSVNIISDSYYSSALSKFLTKENNISLLKDHMAATNNQVIPLESENDKFNDKNVFYNNAFHLHVYYLHLFCVLFSFIFLEK</sequence>
<keyword evidence="6" id="KW-0472">Membrane</keyword>
<dbReference type="InterPro" id="IPR001223">
    <property type="entry name" value="Glyco_hydro18_cat"/>
</dbReference>
<keyword evidence="6" id="KW-1133">Transmembrane helix</keyword>
<keyword evidence="6" id="KW-0812">Transmembrane</keyword>
<dbReference type="Gene3D" id="3.20.20.80">
    <property type="entry name" value="Glycosidases"/>
    <property type="match status" value="1"/>
</dbReference>
<dbReference type="Pfam" id="PF00704">
    <property type="entry name" value="Glyco_hydro_18"/>
    <property type="match status" value="1"/>
</dbReference>
<reference evidence="9" key="1">
    <citation type="submission" date="2025-08" db="UniProtKB">
        <authorList>
            <consortium name="RefSeq"/>
        </authorList>
    </citation>
    <scope>IDENTIFICATION</scope>
</reference>